<feature type="region of interest" description="Disordered" evidence="1">
    <location>
        <begin position="994"/>
        <end position="1016"/>
    </location>
</feature>
<dbReference type="GO" id="GO:0090313">
    <property type="term" value="P:regulation of protein targeting to membrane"/>
    <property type="evidence" value="ECO:0007669"/>
    <property type="project" value="TreeGrafter"/>
</dbReference>
<feature type="region of interest" description="Disordered" evidence="1">
    <location>
        <begin position="607"/>
        <end position="635"/>
    </location>
</feature>
<sequence>MSPVAAPDLPASPSPTPPRRLPRWARVSLWTAGTLAVLALAWTLLIGSWLPGFIKPRIEAAGSDALGTPMVLDRITIAPWKLVVQLDGLRVGEAAAPLFTLGSAQTQLSLQSIRQRAPVLASLTLQQPRVNVERLSAERFNFSAVLDHVKARQAAQPPAPPSPEPARFALHNIRLEGGALHYRDAVLQTEHHVEALRIGLPFISSLPSDVETEVQPLLEARIDGSALRLDGHARPFAAAKPAELALDLQGVKLADWASLLRAVLPAEFAPQVLQGQLDTKLAISFEARPEPAPPSLRVRGELAISGFDLAVPTQGVTAAWQSFRLEQIDLAPLERQHALARVVIDGLKLQLVRQKPGAAKPVASASAASASTAAAAAPAPLQWQLGELRCNGCAVTLRDTGMTPPVQLDLADLQLGLKNLAGPATAPIGFDLATQLSAVTGSAKPSPGTLKLAGEVSGLLPGPAGAALPLALSADVGLDAIDLRALQPYLAPHLNLTLVGAKVGTAGQLKVNAPAGAGFAPETLRVDYRGAASLAGLQTQDSVNGADFVGWRRLALDGLAVDWQGGPGGGATNADLGRISLDGLQARVILHPDAHLNLADIVKREQGAAPQSITTPQTTPQTTARASAAPASAPVPAAGGAAAPLKLRWQAITLRDGAVQFTDNFVKPNYTARLTQLKGEVSALSSAAPEPARVSIAGALDDGAPLRIAGRLHPLGARLYTDIEASARGIALTRMSTYAERYAGYAIEKGSMSVNVRYKIEQGKLEAENQLFLDQLTFGDAVDSPDALKLPVRLAVALLKNSRGEIDLRMPVAGTLDDPQFSIGGVVWQVVLNLLERAVTAPFAMLFGSDSNEASHLPFEPGSAELDAAARERLDAMARRLIDKPTLKLEATGRADPLTDGAALQSAFAEKARAQAAASAASAAAKGTARPDMRTFQVPAAASAPAAAASAPVPALDAAALDRALRQLADQRADRVMAYLATQLPAERVLLTRSQLTSERPEGDQGPTSRVQFELR</sequence>
<evidence type="ECO:0008006" key="5">
    <source>
        <dbReference type="Google" id="ProtNLM"/>
    </source>
</evidence>
<keyword evidence="2" id="KW-1133">Transmembrane helix</keyword>
<dbReference type="GO" id="GO:0005886">
    <property type="term" value="C:plasma membrane"/>
    <property type="evidence" value="ECO:0007669"/>
    <property type="project" value="TreeGrafter"/>
</dbReference>
<dbReference type="InterPro" id="IPR036737">
    <property type="entry name" value="OmpA-like_sf"/>
</dbReference>
<dbReference type="STRING" id="395495.Lcho_0283"/>
<name>B1Y7W0_LEPCP</name>
<dbReference type="Gene3D" id="3.30.1330.60">
    <property type="entry name" value="OmpA-like domain"/>
    <property type="match status" value="1"/>
</dbReference>
<feature type="compositionally biased region" description="Polar residues" evidence="1">
    <location>
        <begin position="1006"/>
        <end position="1016"/>
    </location>
</feature>
<feature type="transmembrane region" description="Helical" evidence="2">
    <location>
        <begin position="27"/>
        <end position="50"/>
    </location>
</feature>
<keyword evidence="2" id="KW-0472">Membrane</keyword>
<accession>B1Y7W0</accession>
<dbReference type="InterPro" id="IPR052894">
    <property type="entry name" value="AsmA-related"/>
</dbReference>
<proteinExistence type="predicted"/>
<evidence type="ECO:0000256" key="1">
    <source>
        <dbReference type="SAM" id="MobiDB-lite"/>
    </source>
</evidence>
<dbReference type="EMBL" id="CP001013">
    <property type="protein sequence ID" value="ACB32558.1"/>
    <property type="molecule type" value="Genomic_DNA"/>
</dbReference>
<dbReference type="PANTHER" id="PTHR30441:SF8">
    <property type="entry name" value="DUF748 DOMAIN-CONTAINING PROTEIN"/>
    <property type="match status" value="1"/>
</dbReference>
<gene>
    <name evidence="3" type="ordered locus">Lcho_0283</name>
</gene>
<feature type="compositionally biased region" description="Low complexity" evidence="1">
    <location>
        <begin position="608"/>
        <end position="635"/>
    </location>
</feature>
<dbReference type="KEGG" id="lch:Lcho_0283"/>
<keyword evidence="4" id="KW-1185">Reference proteome</keyword>
<dbReference type="HOGENOM" id="CLU_005680_1_0_4"/>
<evidence type="ECO:0000313" key="4">
    <source>
        <dbReference type="Proteomes" id="UP000001693"/>
    </source>
</evidence>
<keyword evidence="2" id="KW-0812">Transmembrane</keyword>
<dbReference type="PANTHER" id="PTHR30441">
    <property type="entry name" value="DUF748 DOMAIN-CONTAINING PROTEIN"/>
    <property type="match status" value="1"/>
</dbReference>
<protein>
    <recommendedName>
        <fullName evidence="5">DUF748 domain-containing protein</fullName>
    </recommendedName>
</protein>
<dbReference type="InterPro" id="IPR008023">
    <property type="entry name" value="DUF748"/>
</dbReference>
<evidence type="ECO:0000256" key="2">
    <source>
        <dbReference type="SAM" id="Phobius"/>
    </source>
</evidence>
<dbReference type="Pfam" id="PF05359">
    <property type="entry name" value="DUF748"/>
    <property type="match status" value="2"/>
</dbReference>
<reference evidence="3 4" key="1">
    <citation type="submission" date="2008-03" db="EMBL/GenBank/DDBJ databases">
        <title>Complete sequence of Leptothrix cholodnii SP-6.</title>
        <authorList>
            <consortium name="US DOE Joint Genome Institute"/>
            <person name="Copeland A."/>
            <person name="Lucas S."/>
            <person name="Lapidus A."/>
            <person name="Glavina del Rio T."/>
            <person name="Dalin E."/>
            <person name="Tice H."/>
            <person name="Bruce D."/>
            <person name="Goodwin L."/>
            <person name="Pitluck S."/>
            <person name="Chertkov O."/>
            <person name="Brettin T."/>
            <person name="Detter J.C."/>
            <person name="Han C."/>
            <person name="Kuske C.R."/>
            <person name="Schmutz J."/>
            <person name="Larimer F."/>
            <person name="Land M."/>
            <person name="Hauser L."/>
            <person name="Kyrpides N."/>
            <person name="Lykidis A."/>
            <person name="Emerson D."/>
            <person name="Richardson P."/>
        </authorList>
    </citation>
    <scope>NUCLEOTIDE SEQUENCE [LARGE SCALE GENOMIC DNA]</scope>
    <source>
        <strain evidence="4">ATCC 51168 / LMG 8142 / SP-6</strain>
    </source>
</reference>
<organism evidence="3 4">
    <name type="scientific">Leptothrix cholodnii (strain ATCC 51168 / LMG 8142 / SP-6)</name>
    <name type="common">Leptothrix discophora (strain SP-6)</name>
    <dbReference type="NCBI Taxonomy" id="395495"/>
    <lineage>
        <taxon>Bacteria</taxon>
        <taxon>Pseudomonadati</taxon>
        <taxon>Pseudomonadota</taxon>
        <taxon>Betaproteobacteria</taxon>
        <taxon>Burkholderiales</taxon>
        <taxon>Sphaerotilaceae</taxon>
        <taxon>Leptothrix</taxon>
    </lineage>
</organism>
<dbReference type="AlphaFoldDB" id="B1Y7W0"/>
<dbReference type="RefSeq" id="WP_012345320.1">
    <property type="nucleotide sequence ID" value="NC_010524.1"/>
</dbReference>
<dbReference type="eggNOG" id="COG2982">
    <property type="taxonomic scope" value="Bacteria"/>
</dbReference>
<dbReference type="Proteomes" id="UP000001693">
    <property type="component" value="Chromosome"/>
</dbReference>
<evidence type="ECO:0000313" key="3">
    <source>
        <dbReference type="EMBL" id="ACB32558.1"/>
    </source>
</evidence>